<evidence type="ECO:0000256" key="6">
    <source>
        <dbReference type="SAM" id="SignalP"/>
    </source>
</evidence>
<dbReference type="Gene3D" id="2.170.140.10">
    <property type="entry name" value="Chitin binding domain"/>
    <property type="match status" value="1"/>
</dbReference>
<keyword evidence="4" id="KW-1015">Disulfide bond</keyword>
<evidence type="ECO:0000256" key="1">
    <source>
        <dbReference type="ARBA" id="ARBA00022669"/>
    </source>
</evidence>
<evidence type="ECO:0000313" key="9">
    <source>
        <dbReference type="Proteomes" id="UP000078540"/>
    </source>
</evidence>
<keyword evidence="3" id="KW-0677">Repeat</keyword>
<dbReference type="InterPro" id="IPR002557">
    <property type="entry name" value="Chitin-bd_dom"/>
</dbReference>
<keyword evidence="5" id="KW-0325">Glycoprotein</keyword>
<dbReference type="Pfam" id="PF01607">
    <property type="entry name" value="CBM_14"/>
    <property type="match status" value="1"/>
</dbReference>
<gene>
    <name evidence="8" type="ORF">ALC53_02582</name>
</gene>
<sequence length="153" mass="17220">AIFSVALLMCLLGVFYVQAQEIHCPITKEGDDIIFIPHPTNCNHYFVCDYGRPIVMKCPEGLYFNPIKHVCDFPFNIISVSFDKDCLIIMITNVCDRPILRKISSLNSEHLNSLFRFELNSPIGFVAFIVYAATALCARSCRADVALRPSVNV</sequence>
<accession>A0A195BS36</accession>
<feature type="non-terminal residue" evidence="8">
    <location>
        <position position="1"/>
    </location>
</feature>
<name>A0A195BS36_9HYME</name>
<dbReference type="PROSITE" id="PS50940">
    <property type="entry name" value="CHIT_BIND_II"/>
    <property type="match status" value="1"/>
</dbReference>
<feature type="signal peptide" evidence="6">
    <location>
        <begin position="1"/>
        <end position="19"/>
    </location>
</feature>
<dbReference type="SUPFAM" id="SSF57625">
    <property type="entry name" value="Invertebrate chitin-binding proteins"/>
    <property type="match status" value="1"/>
</dbReference>
<dbReference type="InterPro" id="IPR051940">
    <property type="entry name" value="Chitin_bind-dev_reg"/>
</dbReference>
<evidence type="ECO:0000259" key="7">
    <source>
        <dbReference type="PROSITE" id="PS50940"/>
    </source>
</evidence>
<dbReference type="PANTHER" id="PTHR23301">
    <property type="entry name" value="CHITIN BINDING PERITROPHIN-A"/>
    <property type="match status" value="1"/>
</dbReference>
<evidence type="ECO:0000256" key="3">
    <source>
        <dbReference type="ARBA" id="ARBA00022737"/>
    </source>
</evidence>
<protein>
    <submittedName>
        <fullName evidence="8">Peritrophin-1</fullName>
    </submittedName>
</protein>
<feature type="chain" id="PRO_5008269637" evidence="6">
    <location>
        <begin position="20"/>
        <end position="153"/>
    </location>
</feature>
<dbReference type="AlphaFoldDB" id="A0A195BS36"/>
<feature type="domain" description="Chitin-binding type-2" evidence="7">
    <location>
        <begin position="21"/>
        <end position="88"/>
    </location>
</feature>
<dbReference type="GO" id="GO:0005576">
    <property type="term" value="C:extracellular region"/>
    <property type="evidence" value="ECO:0007669"/>
    <property type="project" value="InterPro"/>
</dbReference>
<dbReference type="SMART" id="SM00494">
    <property type="entry name" value="ChtBD2"/>
    <property type="match status" value="1"/>
</dbReference>
<evidence type="ECO:0000256" key="5">
    <source>
        <dbReference type="ARBA" id="ARBA00023180"/>
    </source>
</evidence>
<reference evidence="8 9" key="1">
    <citation type="submission" date="2015-09" db="EMBL/GenBank/DDBJ databases">
        <title>Atta colombica WGS genome.</title>
        <authorList>
            <person name="Nygaard S."/>
            <person name="Hu H."/>
            <person name="Boomsma J."/>
            <person name="Zhang G."/>
        </authorList>
    </citation>
    <scope>NUCLEOTIDE SEQUENCE [LARGE SCALE GENOMIC DNA]</scope>
    <source>
        <strain evidence="8">Treedump-2</strain>
        <tissue evidence="8">Whole body</tissue>
    </source>
</reference>
<evidence type="ECO:0000256" key="4">
    <source>
        <dbReference type="ARBA" id="ARBA00023157"/>
    </source>
</evidence>
<evidence type="ECO:0000313" key="8">
    <source>
        <dbReference type="EMBL" id="KYM88817.1"/>
    </source>
</evidence>
<proteinExistence type="predicted"/>
<dbReference type="Proteomes" id="UP000078540">
    <property type="component" value="Unassembled WGS sequence"/>
</dbReference>
<dbReference type="GO" id="GO:0008061">
    <property type="term" value="F:chitin binding"/>
    <property type="evidence" value="ECO:0007669"/>
    <property type="project" value="UniProtKB-KW"/>
</dbReference>
<dbReference type="PANTHER" id="PTHR23301:SF0">
    <property type="entry name" value="CHITIN-BINDING TYPE-2 DOMAIN-CONTAINING PROTEIN-RELATED"/>
    <property type="match status" value="1"/>
</dbReference>
<evidence type="ECO:0000256" key="2">
    <source>
        <dbReference type="ARBA" id="ARBA00022729"/>
    </source>
</evidence>
<dbReference type="EMBL" id="KQ976423">
    <property type="protein sequence ID" value="KYM88817.1"/>
    <property type="molecule type" value="Genomic_DNA"/>
</dbReference>
<organism evidence="8 9">
    <name type="scientific">Atta colombica</name>
    <dbReference type="NCBI Taxonomy" id="520822"/>
    <lineage>
        <taxon>Eukaryota</taxon>
        <taxon>Metazoa</taxon>
        <taxon>Ecdysozoa</taxon>
        <taxon>Arthropoda</taxon>
        <taxon>Hexapoda</taxon>
        <taxon>Insecta</taxon>
        <taxon>Pterygota</taxon>
        <taxon>Neoptera</taxon>
        <taxon>Endopterygota</taxon>
        <taxon>Hymenoptera</taxon>
        <taxon>Apocrita</taxon>
        <taxon>Aculeata</taxon>
        <taxon>Formicoidea</taxon>
        <taxon>Formicidae</taxon>
        <taxon>Myrmicinae</taxon>
        <taxon>Atta</taxon>
    </lineage>
</organism>
<dbReference type="InterPro" id="IPR036508">
    <property type="entry name" value="Chitin-bd_dom_sf"/>
</dbReference>
<keyword evidence="9" id="KW-1185">Reference proteome</keyword>
<keyword evidence="2 6" id="KW-0732">Signal</keyword>
<keyword evidence="1" id="KW-0147">Chitin-binding</keyword>